<comment type="caution">
    <text evidence="1">The sequence shown here is derived from an EMBL/GenBank/DDBJ whole genome shotgun (WGS) entry which is preliminary data.</text>
</comment>
<name>A0A926DLC3_9FIRM</name>
<organism evidence="1 2">
    <name type="scientific">Guopingia tenuis</name>
    <dbReference type="NCBI Taxonomy" id="2763656"/>
    <lineage>
        <taxon>Bacteria</taxon>
        <taxon>Bacillati</taxon>
        <taxon>Bacillota</taxon>
        <taxon>Clostridia</taxon>
        <taxon>Christensenellales</taxon>
        <taxon>Christensenellaceae</taxon>
        <taxon>Guopingia</taxon>
    </lineage>
</organism>
<keyword evidence="2" id="KW-1185">Reference proteome</keyword>
<dbReference type="EMBL" id="JACRSS010000005">
    <property type="protein sequence ID" value="MBC8539220.1"/>
    <property type="molecule type" value="Genomic_DNA"/>
</dbReference>
<evidence type="ECO:0000313" key="1">
    <source>
        <dbReference type="EMBL" id="MBC8539220.1"/>
    </source>
</evidence>
<protein>
    <recommendedName>
        <fullName evidence="3">Antitoxin SocA-like Panacea domain-containing protein</fullName>
    </recommendedName>
</protein>
<dbReference type="Proteomes" id="UP000617951">
    <property type="component" value="Unassembled WGS sequence"/>
</dbReference>
<evidence type="ECO:0000313" key="2">
    <source>
        <dbReference type="Proteomes" id="UP000617951"/>
    </source>
</evidence>
<gene>
    <name evidence="1" type="ORF">H8693_09800</name>
</gene>
<sequence length="183" mass="20975">MIELSKRLGIISEIVKQKPSLGKTAMMKFIYILQQVYKVPIGYDYEIYTYGPYSSSVMEDIQLAADFDAICMNTVSFPTGHLGYELTPSENTEKIVEREQGFIDTYKSSIKNTIKLFGNKSARELELSSTIIYIYANYAHNHWDNSVDEVSENVKKIKPHFGLDLIKEEYHNLENQGILEKAV</sequence>
<reference evidence="1" key="1">
    <citation type="submission" date="2020-08" db="EMBL/GenBank/DDBJ databases">
        <title>Genome public.</title>
        <authorList>
            <person name="Liu C."/>
            <person name="Sun Q."/>
        </authorList>
    </citation>
    <scope>NUCLEOTIDE SEQUENCE</scope>
    <source>
        <strain evidence="1">NSJ-63</strain>
    </source>
</reference>
<dbReference type="RefSeq" id="WP_249280823.1">
    <property type="nucleotide sequence ID" value="NZ_JACRSS010000005.1"/>
</dbReference>
<proteinExistence type="predicted"/>
<dbReference type="AlphaFoldDB" id="A0A926DLC3"/>
<evidence type="ECO:0008006" key="3">
    <source>
        <dbReference type="Google" id="ProtNLM"/>
    </source>
</evidence>
<accession>A0A926DLC3</accession>